<dbReference type="EMBL" id="JAIZAY010000005">
    <property type="protein sequence ID" value="KAJ8042149.1"/>
    <property type="molecule type" value="Genomic_DNA"/>
</dbReference>
<feature type="region of interest" description="Disordered" evidence="5">
    <location>
        <begin position="131"/>
        <end position="155"/>
    </location>
</feature>
<evidence type="ECO:0000256" key="2">
    <source>
        <dbReference type="ARBA" id="ARBA00022670"/>
    </source>
</evidence>
<keyword evidence="7" id="KW-1185">Reference proteome</keyword>
<evidence type="ECO:0000256" key="4">
    <source>
        <dbReference type="ARBA" id="ARBA00023049"/>
    </source>
</evidence>
<keyword evidence="4" id="KW-0482">Metalloprotease</keyword>
<organism evidence="6 7">
    <name type="scientific">Holothuria leucospilota</name>
    <name type="common">Black long sea cucumber</name>
    <name type="synonym">Mertensiothuria leucospilota</name>
    <dbReference type="NCBI Taxonomy" id="206669"/>
    <lineage>
        <taxon>Eukaryota</taxon>
        <taxon>Metazoa</taxon>
        <taxon>Echinodermata</taxon>
        <taxon>Eleutherozoa</taxon>
        <taxon>Echinozoa</taxon>
        <taxon>Holothuroidea</taxon>
        <taxon>Aspidochirotacea</taxon>
        <taxon>Aspidochirotida</taxon>
        <taxon>Holothuriidae</taxon>
        <taxon>Holothuria</taxon>
    </lineage>
</organism>
<dbReference type="OrthoDB" id="449345at2759"/>
<evidence type="ECO:0000313" key="7">
    <source>
        <dbReference type="Proteomes" id="UP001152320"/>
    </source>
</evidence>
<feature type="compositionally biased region" description="Polar residues" evidence="5">
    <location>
        <begin position="48"/>
        <end position="59"/>
    </location>
</feature>
<evidence type="ECO:0008006" key="8">
    <source>
        <dbReference type="Google" id="ProtNLM"/>
    </source>
</evidence>
<keyword evidence="3" id="KW-0378">Hydrolase</keyword>
<evidence type="ECO:0000256" key="1">
    <source>
        <dbReference type="ARBA" id="ARBA00001947"/>
    </source>
</evidence>
<dbReference type="GO" id="GO:0006508">
    <property type="term" value="P:proteolysis"/>
    <property type="evidence" value="ECO:0007669"/>
    <property type="project" value="UniProtKB-KW"/>
</dbReference>
<dbReference type="PANTHER" id="PTHR31817:SF0">
    <property type="entry name" value="CHROMOSOME UNDETERMINED SCAFFOLD_67, WHOLE GENOME SHOTGUN SEQUENCE"/>
    <property type="match status" value="1"/>
</dbReference>
<dbReference type="InterPro" id="IPR012548">
    <property type="entry name" value="MATCAP"/>
</dbReference>
<accession>A0A9Q1HDH0</accession>
<dbReference type="Pfam" id="PF08014">
    <property type="entry name" value="MATCAP"/>
    <property type="match status" value="1"/>
</dbReference>
<proteinExistence type="predicted"/>
<feature type="region of interest" description="Disordered" evidence="5">
    <location>
        <begin position="27"/>
        <end position="65"/>
    </location>
</feature>
<keyword evidence="2" id="KW-0645">Protease</keyword>
<comment type="cofactor">
    <cofactor evidence="1">
        <name>Zn(2+)</name>
        <dbReference type="ChEBI" id="CHEBI:29105"/>
    </cofactor>
</comment>
<gene>
    <name evidence="6" type="ORF">HOLleu_13140</name>
</gene>
<dbReference type="Proteomes" id="UP001152320">
    <property type="component" value="Chromosome 5"/>
</dbReference>
<sequence length="502" mass="57413">MLAVDSAPLAVSYSKGSQLLKKCKRPVNNDLEVDTKGNGKTNNRRRSNGPSTVATSRPSSGAGEIERCLTPFRTKNGKTNQLCNVKLPKITGNWNEKCGGPRTSKSIPVGRRKSSADVRLSLHTFSSQIKSKQLRQKGLRNGANSRNLENPKATRRKGKSPYIIYAIMPNNLLEEKRKFFASGYKCNPVFTYDTPADESTLTRYSHASYSLLPQAVRIMESALERYGCYEKFEETTAGRRLMPHEFQERFETYLKAENLENQVGLNMTPDLLSRALMTRSRGRSVMNIKLNILRDYWAQGVLQHEIGTHFTRAENNRQQPWHGSKGKRKFGLLPLNPTEEGLASIHSVLGRKDPCFWRAALLYFTVYNASQLSFADLFEKLGRFVQDPEVRWDYCMRAKRGQIDTSKPGCFNKDQVYLDGILQILRYRHEIDFHSLVRLGKVSYLDVERLKLEGNLDLPSLIIPSFMQDLNEYRNKLTEILLKNGLSDMDLRGIYPKEMHER</sequence>
<comment type="caution">
    <text evidence="6">The sequence shown here is derived from an EMBL/GenBank/DDBJ whole genome shotgun (WGS) entry which is preliminary data.</text>
</comment>
<evidence type="ECO:0000256" key="5">
    <source>
        <dbReference type="SAM" id="MobiDB-lite"/>
    </source>
</evidence>
<evidence type="ECO:0000256" key="3">
    <source>
        <dbReference type="ARBA" id="ARBA00022801"/>
    </source>
</evidence>
<dbReference type="GO" id="GO:0008237">
    <property type="term" value="F:metallopeptidase activity"/>
    <property type="evidence" value="ECO:0007669"/>
    <property type="project" value="UniProtKB-KW"/>
</dbReference>
<dbReference type="AlphaFoldDB" id="A0A9Q1HDH0"/>
<reference evidence="6" key="1">
    <citation type="submission" date="2021-10" db="EMBL/GenBank/DDBJ databases">
        <title>Tropical sea cucumber genome reveals ecological adaptation and Cuvierian tubules defense mechanism.</title>
        <authorList>
            <person name="Chen T."/>
        </authorList>
    </citation>
    <scope>NUCLEOTIDE SEQUENCE</scope>
    <source>
        <strain evidence="6">Nanhai2018</strain>
        <tissue evidence="6">Muscle</tissue>
    </source>
</reference>
<dbReference type="PANTHER" id="PTHR31817">
    <property type="match status" value="1"/>
</dbReference>
<name>A0A9Q1HDH0_HOLLE</name>
<evidence type="ECO:0000313" key="6">
    <source>
        <dbReference type="EMBL" id="KAJ8042149.1"/>
    </source>
</evidence>
<dbReference type="SMART" id="SM01154">
    <property type="entry name" value="DUF1704"/>
    <property type="match status" value="1"/>
</dbReference>
<protein>
    <recommendedName>
        <fullName evidence="8">KIAA0895</fullName>
    </recommendedName>
</protein>